<organism evidence="4 5">
    <name type="scientific">Puccinia graminis f. sp. tritici</name>
    <dbReference type="NCBI Taxonomy" id="56615"/>
    <lineage>
        <taxon>Eukaryota</taxon>
        <taxon>Fungi</taxon>
        <taxon>Dikarya</taxon>
        <taxon>Basidiomycota</taxon>
        <taxon>Pucciniomycotina</taxon>
        <taxon>Pucciniomycetes</taxon>
        <taxon>Pucciniales</taxon>
        <taxon>Pucciniaceae</taxon>
        <taxon>Puccinia</taxon>
    </lineage>
</organism>
<keyword evidence="1" id="KW-0863">Zinc-finger</keyword>
<evidence type="ECO:0000256" key="1">
    <source>
        <dbReference type="PROSITE-ProRule" id="PRU00047"/>
    </source>
</evidence>
<gene>
    <name evidence="4" type="ORF">PGT21_050143</name>
</gene>
<feature type="compositionally biased region" description="Polar residues" evidence="2">
    <location>
        <begin position="78"/>
        <end position="94"/>
    </location>
</feature>
<dbReference type="GO" id="GO:0008270">
    <property type="term" value="F:zinc ion binding"/>
    <property type="evidence" value="ECO:0007669"/>
    <property type="project" value="UniProtKB-KW"/>
</dbReference>
<sequence length="525" mass="57521">MSNDCRTSLAGSTHSRDSLSEVGDYQPDGERRMNDLFDSVTSGAVGHHAGDKTLKPSTILQSSSAAHKGKERAATEPLGSTSQQKTLPIPSVSNHIPPIPPAHPKHIPPHLSHPSTAAPLLRPQAATASANEETADERDFRLAEFRLKQNKMVTSTVASLVTAFKKVCTLEPDGTNFSQWMRGLKEISRTGLSGANFFFEPCENRTFERIGRAVIIASVHNSLVPDLHSIDTAHNMYLSLKKKFKTVSRAAQLNIWRRFMAFKVDPSTPSAGVAATLLDLYSEWRSVNISCRSDSFLGFILQTAVMQSGAAYRTDFENRIENAVQLDPNGACPTFASICNAYDICRQQHLQASDQLIPAAPTPYAPTALLTSAPQNEDFDASMFLTGIDQEDWCDALDFFALTAAKCWGCGGDNHYQRDCPQRGRSSAQSQQRGQPIGTLVGTIYGQLPSGFQVTSSRFPNYSARKSLAPPSNGQNRARQIADYYRPRYSQQNQPSANQHRLQTSPSTKPGGGNSTNRGDRRTTR</sequence>
<dbReference type="GO" id="GO:0003676">
    <property type="term" value="F:nucleic acid binding"/>
    <property type="evidence" value="ECO:0007669"/>
    <property type="project" value="InterPro"/>
</dbReference>
<feature type="compositionally biased region" description="Polar residues" evidence="2">
    <location>
        <begin position="1"/>
        <end position="13"/>
    </location>
</feature>
<feature type="compositionally biased region" description="Polar residues" evidence="2">
    <location>
        <begin position="55"/>
        <end position="65"/>
    </location>
</feature>
<feature type="region of interest" description="Disordered" evidence="2">
    <location>
        <begin position="1"/>
        <end position="117"/>
    </location>
</feature>
<dbReference type="OrthoDB" id="2507000at2759"/>
<feature type="compositionally biased region" description="Polar residues" evidence="2">
    <location>
        <begin position="489"/>
        <end position="508"/>
    </location>
</feature>
<evidence type="ECO:0000313" key="4">
    <source>
        <dbReference type="EMBL" id="KAA1105419.1"/>
    </source>
</evidence>
<dbReference type="EMBL" id="VSWC01000040">
    <property type="protein sequence ID" value="KAA1105419.1"/>
    <property type="molecule type" value="Genomic_DNA"/>
</dbReference>
<evidence type="ECO:0000256" key="2">
    <source>
        <dbReference type="SAM" id="MobiDB-lite"/>
    </source>
</evidence>
<keyword evidence="1" id="KW-0479">Metal-binding</keyword>
<reference evidence="4 5" key="1">
    <citation type="submission" date="2019-05" db="EMBL/GenBank/DDBJ databases">
        <title>Emergence of the Ug99 lineage of the wheat stem rust pathogen through somatic hybridization.</title>
        <authorList>
            <person name="Li F."/>
            <person name="Upadhyaya N.M."/>
            <person name="Sperschneider J."/>
            <person name="Matny O."/>
            <person name="Nguyen-Phuc H."/>
            <person name="Mago R."/>
            <person name="Raley C."/>
            <person name="Miller M.E."/>
            <person name="Silverstein K.A.T."/>
            <person name="Henningsen E."/>
            <person name="Hirsch C.D."/>
            <person name="Visser B."/>
            <person name="Pretorius Z.A."/>
            <person name="Steffenson B.J."/>
            <person name="Schwessinger B."/>
            <person name="Dodds P.N."/>
            <person name="Figueroa M."/>
        </authorList>
    </citation>
    <scope>NUCLEOTIDE SEQUENCE [LARGE SCALE GENOMIC DNA]</scope>
    <source>
        <strain evidence="4">21-0</strain>
    </source>
</reference>
<protein>
    <recommendedName>
        <fullName evidence="3">CCHC-type domain-containing protein</fullName>
    </recommendedName>
</protein>
<proteinExistence type="predicted"/>
<accession>A0A5B0PXC5</accession>
<feature type="region of interest" description="Disordered" evidence="2">
    <location>
        <begin position="488"/>
        <end position="525"/>
    </location>
</feature>
<dbReference type="InterPro" id="IPR001878">
    <property type="entry name" value="Znf_CCHC"/>
</dbReference>
<dbReference type="Proteomes" id="UP000324748">
    <property type="component" value="Unassembled WGS sequence"/>
</dbReference>
<keyword evidence="1" id="KW-0862">Zinc</keyword>
<keyword evidence="5" id="KW-1185">Reference proteome</keyword>
<feature type="domain" description="CCHC-type" evidence="3">
    <location>
        <begin position="406"/>
        <end position="422"/>
    </location>
</feature>
<evidence type="ECO:0000259" key="3">
    <source>
        <dbReference type="PROSITE" id="PS50158"/>
    </source>
</evidence>
<evidence type="ECO:0000313" key="5">
    <source>
        <dbReference type="Proteomes" id="UP000324748"/>
    </source>
</evidence>
<name>A0A5B0PXC5_PUCGR</name>
<dbReference type="PROSITE" id="PS50158">
    <property type="entry name" value="ZF_CCHC"/>
    <property type="match status" value="1"/>
</dbReference>
<dbReference type="AlphaFoldDB" id="A0A5B0PXC5"/>
<comment type="caution">
    <text evidence="4">The sequence shown here is derived from an EMBL/GenBank/DDBJ whole genome shotgun (WGS) entry which is preliminary data.</text>
</comment>